<reference evidence="13" key="1">
    <citation type="submission" date="2023-12" db="EMBL/GenBank/DDBJ databases">
        <title>Novel isolates from deep terrestrial aquifers shed light on the physiology and ecology of the class Limnochordia.</title>
        <authorList>
            <person name="Karnachuk O.V."/>
            <person name="Lukina A.P."/>
            <person name="Avakyan M.R."/>
            <person name="Kadnikov V."/>
            <person name="Begmatov S."/>
            <person name="Beletsky A.V."/>
            <person name="Mardanov A.V."/>
            <person name="Ravin N.V."/>
        </authorList>
    </citation>
    <scope>NUCLEOTIDE SEQUENCE [LARGE SCALE GENOMIC DNA]</scope>
    <source>
        <strain evidence="13">LN</strain>
    </source>
</reference>
<comment type="catalytic activity">
    <reaction evidence="1">
        <text>ATP + protein L-histidine = ADP + protein N-phospho-L-histidine.</text>
        <dbReference type="EC" id="2.7.13.3"/>
    </reaction>
</comment>
<dbReference type="PANTHER" id="PTHR43711:SF31">
    <property type="entry name" value="HISTIDINE KINASE"/>
    <property type="match status" value="1"/>
</dbReference>
<dbReference type="InterPro" id="IPR000014">
    <property type="entry name" value="PAS"/>
</dbReference>
<evidence type="ECO:0000256" key="6">
    <source>
        <dbReference type="ARBA" id="ARBA00022777"/>
    </source>
</evidence>
<keyword evidence="13" id="KW-1185">Reference proteome</keyword>
<dbReference type="GO" id="GO:0005524">
    <property type="term" value="F:ATP binding"/>
    <property type="evidence" value="ECO:0007669"/>
    <property type="project" value="UniProtKB-KW"/>
</dbReference>
<dbReference type="Pfam" id="PF02518">
    <property type="entry name" value="HATPase_c"/>
    <property type="match status" value="1"/>
</dbReference>
<dbReference type="SUPFAM" id="SSF55785">
    <property type="entry name" value="PYP-like sensor domain (PAS domain)"/>
    <property type="match status" value="1"/>
</dbReference>
<dbReference type="InterPro" id="IPR005467">
    <property type="entry name" value="His_kinase_dom"/>
</dbReference>
<keyword evidence="12" id="KW-0067">ATP-binding</keyword>
<evidence type="ECO:0000259" key="9">
    <source>
        <dbReference type="PROSITE" id="PS50109"/>
    </source>
</evidence>
<protein>
    <recommendedName>
        <fullName evidence="3">histidine kinase</fullName>
        <ecNumber evidence="3">2.7.13.3</ecNumber>
    </recommendedName>
</protein>
<dbReference type="Gene3D" id="3.30.565.10">
    <property type="entry name" value="Histidine kinase-like ATPase, C-terminal domain"/>
    <property type="match status" value="1"/>
</dbReference>
<feature type="compositionally biased region" description="Basic and acidic residues" evidence="8">
    <location>
        <begin position="181"/>
        <end position="193"/>
    </location>
</feature>
<dbReference type="InterPro" id="IPR003594">
    <property type="entry name" value="HATPase_dom"/>
</dbReference>
<dbReference type="NCBIfam" id="TIGR00229">
    <property type="entry name" value="sensory_box"/>
    <property type="match status" value="1"/>
</dbReference>
<dbReference type="RefSeq" id="WP_324669776.1">
    <property type="nucleotide sequence ID" value="NZ_CP141614.1"/>
</dbReference>
<dbReference type="CDD" id="cd00130">
    <property type="entry name" value="PAS"/>
    <property type="match status" value="1"/>
</dbReference>
<dbReference type="Pfam" id="PF00989">
    <property type="entry name" value="PAS"/>
    <property type="match status" value="1"/>
</dbReference>
<dbReference type="InterPro" id="IPR004358">
    <property type="entry name" value="Sig_transdc_His_kin-like_C"/>
</dbReference>
<keyword evidence="4" id="KW-0597">Phosphoprotein</keyword>
<organism evidence="12 13">
    <name type="scientific">Geochorda subterranea</name>
    <dbReference type="NCBI Taxonomy" id="3109564"/>
    <lineage>
        <taxon>Bacteria</taxon>
        <taxon>Bacillati</taxon>
        <taxon>Bacillota</taxon>
        <taxon>Limnochordia</taxon>
        <taxon>Limnochordales</taxon>
        <taxon>Geochordaceae</taxon>
        <taxon>Geochorda</taxon>
    </lineage>
</organism>
<dbReference type="InterPro" id="IPR013767">
    <property type="entry name" value="PAS_fold"/>
</dbReference>
<dbReference type="InterPro" id="IPR036097">
    <property type="entry name" value="HisK_dim/P_sf"/>
</dbReference>
<evidence type="ECO:0000256" key="2">
    <source>
        <dbReference type="ARBA" id="ARBA00004370"/>
    </source>
</evidence>
<dbReference type="Pfam" id="PF00512">
    <property type="entry name" value="HisKA"/>
    <property type="match status" value="1"/>
</dbReference>
<feature type="domain" description="Histidine kinase" evidence="9">
    <location>
        <begin position="230"/>
        <end position="449"/>
    </location>
</feature>
<comment type="subcellular location">
    <subcellularLocation>
        <location evidence="2">Membrane</location>
    </subcellularLocation>
</comment>
<feature type="domain" description="HAMP" evidence="11">
    <location>
        <begin position="31"/>
        <end position="82"/>
    </location>
</feature>
<gene>
    <name evidence="12" type="ORF">VLY81_04200</name>
</gene>
<dbReference type="SMART" id="SM00388">
    <property type="entry name" value="HisKA"/>
    <property type="match status" value="1"/>
</dbReference>
<dbReference type="EMBL" id="CP141614">
    <property type="protein sequence ID" value="WRP15373.1"/>
    <property type="molecule type" value="Genomic_DNA"/>
</dbReference>
<dbReference type="Gene3D" id="3.30.450.20">
    <property type="entry name" value="PAS domain"/>
    <property type="match status" value="1"/>
</dbReference>
<keyword evidence="6" id="KW-0418">Kinase</keyword>
<evidence type="ECO:0000256" key="5">
    <source>
        <dbReference type="ARBA" id="ARBA00022679"/>
    </source>
</evidence>
<evidence type="ECO:0000256" key="4">
    <source>
        <dbReference type="ARBA" id="ARBA00022553"/>
    </source>
</evidence>
<feature type="domain" description="PAS" evidence="10">
    <location>
        <begin position="87"/>
        <end position="135"/>
    </location>
</feature>
<feature type="region of interest" description="Disordered" evidence="8">
    <location>
        <begin position="176"/>
        <end position="200"/>
    </location>
</feature>
<name>A0ABZ1BT71_9FIRM</name>
<dbReference type="PANTHER" id="PTHR43711">
    <property type="entry name" value="TWO-COMPONENT HISTIDINE KINASE"/>
    <property type="match status" value="1"/>
</dbReference>
<evidence type="ECO:0000259" key="11">
    <source>
        <dbReference type="PROSITE" id="PS50885"/>
    </source>
</evidence>
<dbReference type="SMART" id="SM00387">
    <property type="entry name" value="HATPase_c"/>
    <property type="match status" value="1"/>
</dbReference>
<dbReference type="CDD" id="cd00082">
    <property type="entry name" value="HisKA"/>
    <property type="match status" value="1"/>
</dbReference>
<keyword evidence="7" id="KW-0902">Two-component regulatory system</keyword>
<dbReference type="PROSITE" id="PS50109">
    <property type="entry name" value="HIS_KIN"/>
    <property type="match status" value="1"/>
</dbReference>
<dbReference type="EC" id="2.7.13.3" evidence="3"/>
<dbReference type="InterPro" id="IPR036890">
    <property type="entry name" value="HATPase_C_sf"/>
</dbReference>
<dbReference type="InterPro" id="IPR050736">
    <property type="entry name" value="Sensor_HK_Regulatory"/>
</dbReference>
<dbReference type="InterPro" id="IPR035965">
    <property type="entry name" value="PAS-like_dom_sf"/>
</dbReference>
<sequence length="449" mass="48973">MAVAHDPWLAAVAGGATGLGLGALLAIRTWRQLQGSIAPLVDTVAELARGRPIQVVLPEPEELAELGRRLRELSERIATAVQHSSRREAQLAGVLGSLVDGCVAVDAGGRIILFNEAASRLFGKPASDVLGRPLMEAIRSYDLATAIGETLATGRQQLREFRVSGATERVLQVTATPLSRAEGRRSPDGRPGDEAEEAVPEGERWGAVALVRDVTELRRLERVRSDFVANVSHELRTPLTALKGFIEALQEGAAEDPATRTRFLDIMARETDRLVALINDLLDLSHLESRNVELRRTPLELASVAGAVVAMFARKAAAKRLALEQDLPPDLPPVLADEDMLRQVFINLLDNAVKYTPSGRITVRARAEPQEPLVRVEVSDTGIGIPRQHLGRIFERFYRVDRARSRELGGTGLGLSIVRHIIELHGGRIEVESEVGAGTTFRFWLPRAP</sequence>
<keyword evidence="12" id="KW-0547">Nucleotide-binding</keyword>
<evidence type="ECO:0000313" key="12">
    <source>
        <dbReference type="EMBL" id="WRP15373.1"/>
    </source>
</evidence>
<dbReference type="Gene3D" id="1.10.287.130">
    <property type="match status" value="1"/>
</dbReference>
<dbReference type="SUPFAM" id="SSF55874">
    <property type="entry name" value="ATPase domain of HSP90 chaperone/DNA topoisomerase II/histidine kinase"/>
    <property type="match status" value="1"/>
</dbReference>
<evidence type="ECO:0000313" key="13">
    <source>
        <dbReference type="Proteomes" id="UP001333102"/>
    </source>
</evidence>
<evidence type="ECO:0000256" key="1">
    <source>
        <dbReference type="ARBA" id="ARBA00000085"/>
    </source>
</evidence>
<dbReference type="InterPro" id="IPR003661">
    <property type="entry name" value="HisK_dim/P_dom"/>
</dbReference>
<dbReference type="SUPFAM" id="SSF47384">
    <property type="entry name" value="Homodimeric domain of signal transducing histidine kinase"/>
    <property type="match status" value="1"/>
</dbReference>
<dbReference type="PROSITE" id="PS50885">
    <property type="entry name" value="HAMP"/>
    <property type="match status" value="1"/>
</dbReference>
<evidence type="ECO:0000259" key="10">
    <source>
        <dbReference type="PROSITE" id="PS50112"/>
    </source>
</evidence>
<dbReference type="PROSITE" id="PS50112">
    <property type="entry name" value="PAS"/>
    <property type="match status" value="1"/>
</dbReference>
<evidence type="ECO:0000256" key="8">
    <source>
        <dbReference type="SAM" id="MobiDB-lite"/>
    </source>
</evidence>
<dbReference type="InterPro" id="IPR003660">
    <property type="entry name" value="HAMP_dom"/>
</dbReference>
<accession>A0ABZ1BT71</accession>
<proteinExistence type="predicted"/>
<evidence type="ECO:0000256" key="3">
    <source>
        <dbReference type="ARBA" id="ARBA00012438"/>
    </source>
</evidence>
<dbReference type="PRINTS" id="PR00344">
    <property type="entry name" value="BCTRLSENSOR"/>
</dbReference>
<dbReference type="SMART" id="SM00091">
    <property type="entry name" value="PAS"/>
    <property type="match status" value="1"/>
</dbReference>
<dbReference type="CDD" id="cd16922">
    <property type="entry name" value="HATPase_EvgS-ArcB-TorS-like"/>
    <property type="match status" value="1"/>
</dbReference>
<evidence type="ECO:0000256" key="7">
    <source>
        <dbReference type="ARBA" id="ARBA00023012"/>
    </source>
</evidence>
<keyword evidence="5" id="KW-0808">Transferase</keyword>
<dbReference type="Proteomes" id="UP001333102">
    <property type="component" value="Chromosome"/>
</dbReference>